<dbReference type="EMBL" id="BPLR01002352">
    <property type="protein sequence ID" value="GIX72847.1"/>
    <property type="molecule type" value="Genomic_DNA"/>
</dbReference>
<sequence>MTGFYQISTVLGSVGMGVFHDGLYKLLVSPRECKEHCNRILINLLNVTFMYSDINIWLAAAVVAGICLWLMTAHVCFMVVSEIWLWPHSRVPCSDWD</sequence>
<keyword evidence="1" id="KW-0812">Transmembrane</keyword>
<reference evidence="2 3" key="1">
    <citation type="submission" date="2021-06" db="EMBL/GenBank/DDBJ databases">
        <title>Caerostris extrusa draft genome.</title>
        <authorList>
            <person name="Kono N."/>
            <person name="Arakawa K."/>
        </authorList>
    </citation>
    <scope>NUCLEOTIDE SEQUENCE [LARGE SCALE GENOMIC DNA]</scope>
</reference>
<feature type="transmembrane region" description="Helical" evidence="1">
    <location>
        <begin position="54"/>
        <end position="80"/>
    </location>
</feature>
<evidence type="ECO:0000313" key="3">
    <source>
        <dbReference type="Proteomes" id="UP001054945"/>
    </source>
</evidence>
<name>A0AAV4MK14_CAEEX</name>
<dbReference type="Proteomes" id="UP001054945">
    <property type="component" value="Unassembled WGS sequence"/>
</dbReference>
<accession>A0AAV4MK14</accession>
<dbReference type="AlphaFoldDB" id="A0AAV4MK14"/>
<keyword evidence="1" id="KW-1133">Transmembrane helix</keyword>
<comment type="caution">
    <text evidence="2">The sequence shown here is derived from an EMBL/GenBank/DDBJ whole genome shotgun (WGS) entry which is preliminary data.</text>
</comment>
<evidence type="ECO:0000313" key="2">
    <source>
        <dbReference type="EMBL" id="GIX72847.1"/>
    </source>
</evidence>
<keyword evidence="1" id="KW-0472">Membrane</keyword>
<keyword evidence="3" id="KW-1185">Reference proteome</keyword>
<proteinExistence type="predicted"/>
<evidence type="ECO:0000256" key="1">
    <source>
        <dbReference type="SAM" id="Phobius"/>
    </source>
</evidence>
<gene>
    <name evidence="2" type="ORF">CEXT_753931</name>
</gene>
<protein>
    <submittedName>
        <fullName evidence="2">Uncharacterized protein</fullName>
    </submittedName>
</protein>
<organism evidence="2 3">
    <name type="scientific">Caerostris extrusa</name>
    <name type="common">Bark spider</name>
    <name type="synonym">Caerostris bankana</name>
    <dbReference type="NCBI Taxonomy" id="172846"/>
    <lineage>
        <taxon>Eukaryota</taxon>
        <taxon>Metazoa</taxon>
        <taxon>Ecdysozoa</taxon>
        <taxon>Arthropoda</taxon>
        <taxon>Chelicerata</taxon>
        <taxon>Arachnida</taxon>
        <taxon>Araneae</taxon>
        <taxon>Araneomorphae</taxon>
        <taxon>Entelegynae</taxon>
        <taxon>Araneoidea</taxon>
        <taxon>Araneidae</taxon>
        <taxon>Caerostris</taxon>
    </lineage>
</organism>